<evidence type="ECO:0000313" key="3">
    <source>
        <dbReference type="EMBL" id="GBG65540.1"/>
    </source>
</evidence>
<dbReference type="AlphaFoldDB" id="A0A388K657"/>
<dbReference type="Proteomes" id="UP000265515">
    <property type="component" value="Unassembled WGS sequence"/>
</dbReference>
<dbReference type="Pfam" id="PF13837">
    <property type="entry name" value="Myb_DNA-bind_4"/>
    <property type="match status" value="1"/>
</dbReference>
<reference evidence="3 4" key="1">
    <citation type="journal article" date="2018" name="Cell">
        <title>The Chara Genome: Secondary Complexity and Implications for Plant Terrestrialization.</title>
        <authorList>
            <person name="Nishiyama T."/>
            <person name="Sakayama H."/>
            <person name="Vries J.D."/>
            <person name="Buschmann H."/>
            <person name="Saint-Marcoux D."/>
            <person name="Ullrich K.K."/>
            <person name="Haas F.B."/>
            <person name="Vanderstraeten L."/>
            <person name="Becker D."/>
            <person name="Lang D."/>
            <person name="Vosolsobe S."/>
            <person name="Rombauts S."/>
            <person name="Wilhelmsson P.K.I."/>
            <person name="Janitza P."/>
            <person name="Kern R."/>
            <person name="Heyl A."/>
            <person name="Rumpler F."/>
            <person name="Villalobos L.I.A.C."/>
            <person name="Clay J.M."/>
            <person name="Skokan R."/>
            <person name="Toyoda A."/>
            <person name="Suzuki Y."/>
            <person name="Kagoshima H."/>
            <person name="Schijlen E."/>
            <person name="Tajeshwar N."/>
            <person name="Catarino B."/>
            <person name="Hetherington A.J."/>
            <person name="Saltykova A."/>
            <person name="Bonnot C."/>
            <person name="Breuninger H."/>
            <person name="Symeonidi A."/>
            <person name="Radhakrishnan G.V."/>
            <person name="Van Nieuwerburgh F."/>
            <person name="Deforce D."/>
            <person name="Chang C."/>
            <person name="Karol K.G."/>
            <person name="Hedrich R."/>
            <person name="Ulvskov P."/>
            <person name="Glockner G."/>
            <person name="Delwiche C.F."/>
            <person name="Petrasek J."/>
            <person name="Van de Peer Y."/>
            <person name="Friml J."/>
            <person name="Beilby M."/>
            <person name="Dolan L."/>
            <person name="Kohara Y."/>
            <person name="Sugano S."/>
            <person name="Fujiyama A."/>
            <person name="Delaux P.-M."/>
            <person name="Quint M."/>
            <person name="TheiBen G."/>
            <person name="Hagemann M."/>
            <person name="Harholt J."/>
            <person name="Dunand C."/>
            <person name="Zachgo S."/>
            <person name="Langdale J."/>
            <person name="Maumus F."/>
            <person name="Straeten D.V.D."/>
            <person name="Gould S.B."/>
            <person name="Rensing S.A."/>
        </authorList>
    </citation>
    <scope>NUCLEOTIDE SEQUENCE [LARGE SCALE GENOMIC DNA]</scope>
    <source>
        <strain evidence="3 4">S276</strain>
    </source>
</reference>
<comment type="caution">
    <text evidence="3">The sequence shown here is derived from an EMBL/GenBank/DDBJ whole genome shotgun (WGS) entry which is preliminary data.</text>
</comment>
<evidence type="ECO:0000313" key="4">
    <source>
        <dbReference type="Proteomes" id="UP000265515"/>
    </source>
</evidence>
<name>A0A388K657_CHABU</name>
<dbReference type="EMBL" id="BFEA01000063">
    <property type="protein sequence ID" value="GBG65540.1"/>
    <property type="molecule type" value="Genomic_DNA"/>
</dbReference>
<feature type="compositionally biased region" description="Low complexity" evidence="1">
    <location>
        <begin position="209"/>
        <end position="219"/>
    </location>
</feature>
<accession>A0A388K657</accession>
<dbReference type="InterPro" id="IPR001005">
    <property type="entry name" value="SANT/Myb"/>
</dbReference>
<feature type="region of interest" description="Disordered" evidence="1">
    <location>
        <begin position="515"/>
        <end position="534"/>
    </location>
</feature>
<feature type="compositionally biased region" description="Basic and acidic residues" evidence="1">
    <location>
        <begin position="248"/>
        <end position="258"/>
    </location>
</feature>
<gene>
    <name evidence="3" type="ORF">CBR_g51423</name>
</gene>
<evidence type="ECO:0000256" key="1">
    <source>
        <dbReference type="SAM" id="MobiDB-lite"/>
    </source>
</evidence>
<feature type="region of interest" description="Disordered" evidence="1">
    <location>
        <begin position="191"/>
        <end position="284"/>
    </location>
</feature>
<dbReference type="Gramene" id="GBG65540">
    <property type="protein sequence ID" value="GBG65540"/>
    <property type="gene ID" value="CBR_g51423"/>
</dbReference>
<organism evidence="3 4">
    <name type="scientific">Chara braunii</name>
    <name type="common">Braun's stonewort</name>
    <dbReference type="NCBI Taxonomy" id="69332"/>
    <lineage>
        <taxon>Eukaryota</taxon>
        <taxon>Viridiplantae</taxon>
        <taxon>Streptophyta</taxon>
        <taxon>Charophyceae</taxon>
        <taxon>Charales</taxon>
        <taxon>Characeae</taxon>
        <taxon>Chara</taxon>
    </lineage>
</organism>
<feature type="region of interest" description="Disordered" evidence="1">
    <location>
        <begin position="403"/>
        <end position="446"/>
    </location>
</feature>
<dbReference type="PANTHER" id="PTHR33492:SF11">
    <property type="entry name" value="OS04G0670900 PROTEIN"/>
    <property type="match status" value="1"/>
</dbReference>
<dbReference type="OrthoDB" id="691673at2759"/>
<dbReference type="InterPro" id="IPR044822">
    <property type="entry name" value="Myb_DNA-bind_4"/>
</dbReference>
<feature type="domain" description="Myb-like" evidence="2">
    <location>
        <begin position="274"/>
        <end position="344"/>
    </location>
</feature>
<dbReference type="PROSITE" id="PS50090">
    <property type="entry name" value="MYB_LIKE"/>
    <property type="match status" value="1"/>
</dbReference>
<protein>
    <recommendedName>
        <fullName evidence="2">Myb-like domain-containing protein</fullName>
    </recommendedName>
</protein>
<sequence>MHVVRHLRCRTVPWPSVGRRVHGLAGDFMRRRFVADVQPLWGRGRCVGVPLHKSISSIRRALSTHVPSLGAVEVGSVVRAVRPNIRSVIGRSFLPEANDITHAVERCGGRGQIVEKGLRERDVAVAGTVYARPNVAHPPLSTDTTAAQDCVLGGGRACPCPCLRDSTGTTVIVIDVGDVRGGVLVRARDIDSGTKKARASPSDATTGFPGNTAGETGEAGVEGPGMGNRGERAEKDDDDGTTSTAADKINEGVGDRTRPRPAGGRKRKGGSSPRPPKKNNPWSLEERLDLTKFASEDDALMADAEGAQACMTRSKRWEWVAGRLGEIGYSRTAEDCRKKSAELVKKVREIRDACEGSGKQAYRDTTTEQRRMLGVSLTFERQLWDAMEWSRLKKSVTCDDTLASEDLRGGGSPIGGEAGSEGGGTDASDTATKTRRTSSGKARGGDSLASMYGMASVMEESTRALCEGLDKAASTLARASTDGSRMVATEIGAVAGAMRKGNAILEMLVGVMATRGARSGRGADDSCDTDPSTS</sequence>
<dbReference type="PANTHER" id="PTHR33492">
    <property type="entry name" value="OSJNBA0043A12.37 PROTEIN-RELATED"/>
    <property type="match status" value="1"/>
</dbReference>
<keyword evidence="4" id="KW-1185">Reference proteome</keyword>
<feature type="compositionally biased region" description="Gly residues" evidence="1">
    <location>
        <begin position="409"/>
        <end position="425"/>
    </location>
</feature>
<proteinExistence type="predicted"/>
<evidence type="ECO:0000259" key="2">
    <source>
        <dbReference type="PROSITE" id="PS50090"/>
    </source>
</evidence>